<dbReference type="PANTHER" id="PTHR39624">
    <property type="entry name" value="PROTEIN INVOLVED IN RIMO-MEDIATED BETA-METHYLTHIOLATION OF RIBOSOMAL PROTEIN S12 YCAO"/>
    <property type="match status" value="1"/>
</dbReference>
<keyword evidence="1" id="KW-0560">Oxidoreductase</keyword>
<comment type="caution">
    <text evidence="1">The sequence shown here is derived from an EMBL/GenBank/DDBJ whole genome shotgun (WGS) entry which is preliminary data.</text>
</comment>
<dbReference type="Gene3D" id="3.30.300.20">
    <property type="match status" value="1"/>
</dbReference>
<dbReference type="PANTHER" id="PTHR39624:SF2">
    <property type="entry name" value="OSMC-LIKE PROTEIN"/>
    <property type="match status" value="1"/>
</dbReference>
<dbReference type="GO" id="GO:0004601">
    <property type="term" value="F:peroxidase activity"/>
    <property type="evidence" value="ECO:0007669"/>
    <property type="project" value="UniProtKB-KW"/>
</dbReference>
<dbReference type="EC" id="1.11.1.-" evidence="1"/>
<gene>
    <name evidence="1" type="ORF">ACFQZI_06770</name>
</gene>
<dbReference type="Proteomes" id="UP001597073">
    <property type="component" value="Unassembled WGS sequence"/>
</dbReference>
<dbReference type="InterPro" id="IPR036102">
    <property type="entry name" value="OsmC/Ohrsf"/>
</dbReference>
<reference evidence="2" key="1">
    <citation type="journal article" date="2019" name="Int. J. Syst. Evol. Microbiol.">
        <title>The Global Catalogue of Microorganisms (GCM) 10K type strain sequencing project: providing services to taxonomists for standard genome sequencing and annotation.</title>
        <authorList>
            <consortium name="The Broad Institute Genomics Platform"/>
            <consortium name="The Broad Institute Genome Sequencing Center for Infectious Disease"/>
            <person name="Wu L."/>
            <person name="Ma J."/>
        </authorList>
    </citation>
    <scope>NUCLEOTIDE SEQUENCE [LARGE SCALE GENOMIC DNA]</scope>
    <source>
        <strain evidence="2">CCUG 60742</strain>
    </source>
</reference>
<organism evidence="1 2">
    <name type="scientific">Mucilaginibacter lutimaris</name>
    <dbReference type="NCBI Taxonomy" id="931629"/>
    <lineage>
        <taxon>Bacteria</taxon>
        <taxon>Pseudomonadati</taxon>
        <taxon>Bacteroidota</taxon>
        <taxon>Sphingobacteriia</taxon>
        <taxon>Sphingobacteriales</taxon>
        <taxon>Sphingobacteriaceae</taxon>
        <taxon>Mucilaginibacter</taxon>
    </lineage>
</organism>
<dbReference type="SUPFAM" id="SSF82784">
    <property type="entry name" value="OsmC-like"/>
    <property type="match status" value="1"/>
</dbReference>
<dbReference type="InterPro" id="IPR015946">
    <property type="entry name" value="KH_dom-like_a/b"/>
</dbReference>
<keyword evidence="2" id="KW-1185">Reference proteome</keyword>
<evidence type="ECO:0000313" key="2">
    <source>
        <dbReference type="Proteomes" id="UP001597073"/>
    </source>
</evidence>
<evidence type="ECO:0000313" key="1">
    <source>
        <dbReference type="EMBL" id="MFD0764549.1"/>
    </source>
</evidence>
<dbReference type="RefSeq" id="WP_377140164.1">
    <property type="nucleotide sequence ID" value="NZ_JBHTIA010000003.1"/>
</dbReference>
<name>A0ABW2ZEE3_9SPHI</name>
<keyword evidence="1" id="KW-0575">Peroxidase</keyword>
<dbReference type="InterPro" id="IPR003718">
    <property type="entry name" value="OsmC/Ohr_fam"/>
</dbReference>
<dbReference type="Pfam" id="PF02566">
    <property type="entry name" value="OsmC"/>
    <property type="match status" value="1"/>
</dbReference>
<sequence length="148" mass="16492">MKYVLEDSVRGTIGAEKFRSAIRWRNGILITDEPEKLGGQDLGPDPFTLLLSSLVSCTLATLRMYIDHKDLNIKVITVEANMFHKLESSGPVLLIERSISLENVPDPEMQQRHIRIAESCPISKLLKGDIKITTEMNSEPAATGEDQT</sequence>
<proteinExistence type="predicted"/>
<protein>
    <submittedName>
        <fullName evidence="1">OsmC family protein</fullName>
        <ecNumber evidence="1">1.11.1.-</ecNumber>
    </submittedName>
</protein>
<dbReference type="EMBL" id="JBHTIA010000003">
    <property type="protein sequence ID" value="MFD0764549.1"/>
    <property type="molecule type" value="Genomic_DNA"/>
</dbReference>
<accession>A0ABW2ZEE3</accession>